<dbReference type="SUPFAM" id="SSF52540">
    <property type="entry name" value="P-loop containing nucleoside triphosphate hydrolases"/>
    <property type="match status" value="1"/>
</dbReference>
<dbReference type="GO" id="GO:0016887">
    <property type="term" value="F:ATP hydrolysis activity"/>
    <property type="evidence" value="ECO:0007669"/>
    <property type="project" value="InterPro"/>
</dbReference>
<dbReference type="GO" id="GO:0005524">
    <property type="term" value="F:ATP binding"/>
    <property type="evidence" value="ECO:0007669"/>
    <property type="project" value="UniProtKB-KW"/>
</dbReference>
<accession>A0A0R1IY46</accession>
<gene>
    <name evidence="3" type="ORF">FC72_GL001043</name>
</gene>
<dbReference type="InterPro" id="IPR027417">
    <property type="entry name" value="P-loop_NTPase"/>
</dbReference>
<dbReference type="PIRSF" id="PIRSF036612">
    <property type="entry name" value="ABC_ATP_LytTR"/>
    <property type="match status" value="1"/>
</dbReference>
<dbReference type="InterPro" id="IPR007492">
    <property type="entry name" value="LytTR_DNA-bd_dom"/>
</dbReference>
<dbReference type="GO" id="GO:0000156">
    <property type="term" value="F:phosphorelay response regulator activity"/>
    <property type="evidence" value="ECO:0007669"/>
    <property type="project" value="InterPro"/>
</dbReference>
<dbReference type="Gene3D" id="2.40.50.1020">
    <property type="entry name" value="LytTr DNA-binding domain"/>
    <property type="match status" value="1"/>
</dbReference>
<dbReference type="PROSITE" id="PS50930">
    <property type="entry name" value="HTH_LYTTR"/>
    <property type="match status" value="1"/>
</dbReference>
<evidence type="ECO:0000259" key="1">
    <source>
        <dbReference type="PROSITE" id="PS50893"/>
    </source>
</evidence>
<protein>
    <submittedName>
        <fullName evidence="3">ABC transporter ATP-binding protein</fullName>
    </submittedName>
</protein>
<sequence>MSIISLDKVTKKNNGDYDLKNITLNIDTGSKIGIKMPPTITKTLFGIIKGTLPISSGIINREVNSIVYELNDDGLYGSYSVKKYLKLFQKIFNSSVNIPDNLQEFSLEDVENTKIKELSNDQKKRVSLFRMFISSSDLILIESPLTNLTDEGIELYLKAVDFVRKSGTTILFTSYYMEELLLLSDEVYRYNDHTGLEKTDIINEPSTVSNDNKMDKFQPQKNLKIACKLADKTIFFNPDEIDFIESINSVSNIRIGDEYYPSLLTMNELEQKLENFGFYRCHRSYLVNLQRISELISYSRNSYTLILKGPTKEKLPLSRAKMETLRKLIGA</sequence>
<dbReference type="InterPro" id="IPR003439">
    <property type="entry name" value="ABC_transporter-like_ATP-bd"/>
</dbReference>
<keyword evidence="4" id="KW-1185">Reference proteome</keyword>
<feature type="domain" description="ABC transporter" evidence="1">
    <location>
        <begin position="4"/>
        <end position="217"/>
    </location>
</feature>
<dbReference type="InterPro" id="IPR012046">
    <property type="entry name" value="LytTR_ABC"/>
</dbReference>
<reference evidence="3 4" key="1">
    <citation type="journal article" date="2015" name="Genome Announc.">
        <title>Expanding the biotechnology potential of lactobacilli through comparative genomics of 213 strains and associated genera.</title>
        <authorList>
            <person name="Sun Z."/>
            <person name="Harris H.M."/>
            <person name="McCann A."/>
            <person name="Guo C."/>
            <person name="Argimon S."/>
            <person name="Zhang W."/>
            <person name="Yang X."/>
            <person name="Jeffery I.B."/>
            <person name="Cooney J.C."/>
            <person name="Kagawa T.F."/>
            <person name="Liu W."/>
            <person name="Song Y."/>
            <person name="Salvetti E."/>
            <person name="Wrobel A."/>
            <person name="Rasinkangas P."/>
            <person name="Parkhill J."/>
            <person name="Rea M.C."/>
            <person name="O'Sullivan O."/>
            <person name="Ritari J."/>
            <person name="Douillard F.P."/>
            <person name="Paul Ross R."/>
            <person name="Yang R."/>
            <person name="Briner A.E."/>
            <person name="Felis G.E."/>
            <person name="de Vos W.M."/>
            <person name="Barrangou R."/>
            <person name="Klaenhammer T.R."/>
            <person name="Caufield P.W."/>
            <person name="Cui Y."/>
            <person name="Zhang H."/>
            <person name="O'Toole P.W."/>
        </authorList>
    </citation>
    <scope>NUCLEOTIDE SEQUENCE [LARGE SCALE GENOMIC DNA]</scope>
    <source>
        <strain evidence="3 4">DSM 20183</strain>
    </source>
</reference>
<feature type="domain" description="HTH LytTR-type" evidence="2">
    <location>
        <begin position="225"/>
        <end position="331"/>
    </location>
</feature>
<evidence type="ECO:0000259" key="2">
    <source>
        <dbReference type="PROSITE" id="PS50930"/>
    </source>
</evidence>
<dbReference type="STRING" id="1423811.FC72_GL001043"/>
<dbReference type="OrthoDB" id="9809318at2"/>
<dbReference type="RefSeq" id="WP_057766849.1">
    <property type="nucleotide sequence ID" value="NZ_AZDG01000020.1"/>
</dbReference>
<dbReference type="PANTHER" id="PTHR37299:SF1">
    <property type="entry name" value="STAGE 0 SPORULATION PROTEIN A HOMOLOG"/>
    <property type="match status" value="1"/>
</dbReference>
<dbReference type="EMBL" id="AZDG01000020">
    <property type="protein sequence ID" value="KRK63912.1"/>
    <property type="molecule type" value="Genomic_DNA"/>
</dbReference>
<organism evidence="3 4">
    <name type="scientific">Companilactobacillus tucceti DSM 20183</name>
    <dbReference type="NCBI Taxonomy" id="1423811"/>
    <lineage>
        <taxon>Bacteria</taxon>
        <taxon>Bacillati</taxon>
        <taxon>Bacillota</taxon>
        <taxon>Bacilli</taxon>
        <taxon>Lactobacillales</taxon>
        <taxon>Lactobacillaceae</taxon>
        <taxon>Companilactobacillus</taxon>
    </lineage>
</organism>
<keyword evidence="3" id="KW-0547">Nucleotide-binding</keyword>
<dbReference type="InterPro" id="IPR046947">
    <property type="entry name" value="LytR-like"/>
</dbReference>
<dbReference type="Pfam" id="PF04397">
    <property type="entry name" value="LytTR"/>
    <property type="match status" value="1"/>
</dbReference>
<proteinExistence type="predicted"/>
<dbReference type="PATRIC" id="fig|1423811.3.peg.1055"/>
<keyword evidence="3" id="KW-0067">ATP-binding</keyword>
<dbReference type="GO" id="GO:0003677">
    <property type="term" value="F:DNA binding"/>
    <property type="evidence" value="ECO:0007669"/>
    <property type="project" value="InterPro"/>
</dbReference>
<evidence type="ECO:0000313" key="3">
    <source>
        <dbReference type="EMBL" id="KRK63912.1"/>
    </source>
</evidence>
<evidence type="ECO:0000313" key="4">
    <source>
        <dbReference type="Proteomes" id="UP000050929"/>
    </source>
</evidence>
<name>A0A0R1IY46_9LACO</name>
<dbReference type="Proteomes" id="UP000050929">
    <property type="component" value="Unassembled WGS sequence"/>
</dbReference>
<dbReference type="SMART" id="SM00850">
    <property type="entry name" value="LytTR"/>
    <property type="match status" value="1"/>
</dbReference>
<dbReference type="AlphaFoldDB" id="A0A0R1IY46"/>
<comment type="caution">
    <text evidence="3">The sequence shown here is derived from an EMBL/GenBank/DDBJ whole genome shotgun (WGS) entry which is preliminary data.</text>
</comment>
<dbReference type="PROSITE" id="PS50893">
    <property type="entry name" value="ABC_TRANSPORTER_2"/>
    <property type="match status" value="1"/>
</dbReference>
<dbReference type="Gene3D" id="3.40.50.300">
    <property type="entry name" value="P-loop containing nucleotide triphosphate hydrolases"/>
    <property type="match status" value="1"/>
</dbReference>
<dbReference type="PANTHER" id="PTHR37299">
    <property type="entry name" value="TRANSCRIPTIONAL REGULATOR-RELATED"/>
    <property type="match status" value="1"/>
</dbReference>